<dbReference type="InterPro" id="IPR002925">
    <property type="entry name" value="Dienelactn_hydro"/>
</dbReference>
<dbReference type="InterPro" id="IPR029058">
    <property type="entry name" value="AB_hydrolase_fold"/>
</dbReference>
<organism evidence="2 3">
    <name type="scientific">Somion occarium</name>
    <dbReference type="NCBI Taxonomy" id="3059160"/>
    <lineage>
        <taxon>Eukaryota</taxon>
        <taxon>Fungi</taxon>
        <taxon>Dikarya</taxon>
        <taxon>Basidiomycota</taxon>
        <taxon>Agaricomycotina</taxon>
        <taxon>Agaricomycetes</taxon>
        <taxon>Polyporales</taxon>
        <taxon>Cerrenaceae</taxon>
        <taxon>Somion</taxon>
    </lineage>
</organism>
<evidence type="ECO:0000313" key="2">
    <source>
        <dbReference type="EMBL" id="CAL1715189.1"/>
    </source>
</evidence>
<dbReference type="Proteomes" id="UP001497453">
    <property type="component" value="Chromosome 8"/>
</dbReference>
<dbReference type="PANTHER" id="PTHR17630:SF44">
    <property type="entry name" value="PROTEIN AIM2"/>
    <property type="match status" value="1"/>
</dbReference>
<keyword evidence="3" id="KW-1185">Reference proteome</keyword>
<proteinExistence type="predicted"/>
<evidence type="ECO:0000313" key="3">
    <source>
        <dbReference type="Proteomes" id="UP001497453"/>
    </source>
</evidence>
<dbReference type="Gene3D" id="3.40.50.1820">
    <property type="entry name" value="alpha/beta hydrolase"/>
    <property type="match status" value="1"/>
</dbReference>
<gene>
    <name evidence="2" type="ORF">GFSPODELE1_LOCUS10101</name>
</gene>
<accession>A0ABP1E6M6</accession>
<dbReference type="Pfam" id="PF01738">
    <property type="entry name" value="DLH"/>
    <property type="match status" value="1"/>
</dbReference>
<protein>
    <recommendedName>
        <fullName evidence="1">Dienelactone hydrolase domain-containing protein</fullName>
    </recommendedName>
</protein>
<reference evidence="3" key="1">
    <citation type="submission" date="2024-04" db="EMBL/GenBank/DDBJ databases">
        <authorList>
            <person name="Shaw F."/>
            <person name="Minotto A."/>
        </authorList>
    </citation>
    <scope>NUCLEOTIDE SEQUENCE [LARGE SCALE GENOMIC DNA]</scope>
</reference>
<feature type="domain" description="Dienelactone hydrolase" evidence="1">
    <location>
        <begin position="74"/>
        <end position="292"/>
    </location>
</feature>
<dbReference type="SUPFAM" id="SSF53474">
    <property type="entry name" value="alpha/beta-Hydrolases"/>
    <property type="match status" value="1"/>
</dbReference>
<dbReference type="EMBL" id="OZ037951">
    <property type="protein sequence ID" value="CAL1715189.1"/>
    <property type="molecule type" value="Genomic_DNA"/>
</dbReference>
<evidence type="ECO:0000259" key="1">
    <source>
        <dbReference type="Pfam" id="PF01738"/>
    </source>
</evidence>
<name>A0ABP1E6M6_9APHY</name>
<sequence length="293" mass="32505">MYSAGIRTSFAIGLSNAKCYYYHSTRWCHKNVTGRVLSIPINTACNSQGTCDDCFKGVRHEGEPEGKFEEIGGFKCYVGTPAGDYPKDKVVLFFTDVFGLKLNNNLLLVDDFARNGFKTIAPDILNDDPIIEMGASFDRDAWFVKHGRDSWIPVVDGVVEALKTRGVTRFGTTGYCFGAPPAFYLALKNESHVTVLAHPSRLEVPGDFERYKAESKAPLLINSCEVDRAFPQESQAIADQVLGDGKFTPGYERLYWKGCTHGFAVRGDLSDPKIKAGKEGAFEASVKFYKKYL</sequence>
<dbReference type="PANTHER" id="PTHR17630">
    <property type="entry name" value="DIENELACTONE HYDROLASE"/>
    <property type="match status" value="1"/>
</dbReference>